<sequence length="393" mass="43964">MTHMHKARLAYLLSIYFDKTATAAEVDELMEAVEDSKHDEELKSLLAELWEQHHSHHRPISEEKGAETLRAILQQERVLKPVAVKKRWWPAAAAAAIMLFIAGYYWMSNQRPTNEYMAEQPVPPYVIKPGGNKAVLTLADGSHIELDSSREGVLTTQGSAVVVNSSSSILAYGPNKNSTDEAVYNTLSTPRGGQYCLILSDGTKVWLNANSSIRFPATFNGDTRSVSIKGEAYFEVAKNKAKPFLVTAKEATIRVLGTHFNIMAYEDEGMMTTTLLEGAVKVSKGDKFKILKPGVQAQILADETMKTAIVDVDEEMAWKNGWFNFNSWDIQRIMRQISRWYDIDVVYEGKMPTGHYSGIVSRENNISQVLQIMKAGGVDFKIEDRKIIVSEGH</sequence>
<evidence type="ECO:0000259" key="2">
    <source>
        <dbReference type="Pfam" id="PF04773"/>
    </source>
</evidence>
<organism evidence="4 5">
    <name type="scientific">Chitinophaga niabensis</name>
    <dbReference type="NCBI Taxonomy" id="536979"/>
    <lineage>
        <taxon>Bacteria</taxon>
        <taxon>Pseudomonadati</taxon>
        <taxon>Bacteroidota</taxon>
        <taxon>Chitinophagia</taxon>
        <taxon>Chitinophagales</taxon>
        <taxon>Chitinophagaceae</taxon>
        <taxon>Chitinophaga</taxon>
    </lineage>
</organism>
<reference evidence="4 5" key="1">
    <citation type="submission" date="2016-11" db="EMBL/GenBank/DDBJ databases">
        <authorList>
            <person name="Jaros S."/>
            <person name="Januszkiewicz K."/>
            <person name="Wedrychowicz H."/>
        </authorList>
    </citation>
    <scope>NUCLEOTIDE SEQUENCE [LARGE SCALE GENOMIC DNA]</scope>
    <source>
        <strain evidence="4 5">DSM 24787</strain>
    </source>
</reference>
<dbReference type="Gene3D" id="2.60.120.1440">
    <property type="match status" value="1"/>
</dbReference>
<dbReference type="InterPro" id="IPR032508">
    <property type="entry name" value="FecR_C"/>
</dbReference>
<dbReference type="PANTHER" id="PTHR30273">
    <property type="entry name" value="PERIPLASMIC SIGNAL SENSOR AND SIGMA FACTOR ACTIVATOR FECR-RELATED"/>
    <property type="match status" value="1"/>
</dbReference>
<keyword evidence="1" id="KW-0812">Transmembrane</keyword>
<dbReference type="GO" id="GO:0016989">
    <property type="term" value="F:sigma factor antagonist activity"/>
    <property type="evidence" value="ECO:0007669"/>
    <property type="project" value="TreeGrafter"/>
</dbReference>
<protein>
    <recommendedName>
        <fullName evidence="6">FecR protein</fullName>
    </recommendedName>
</protein>
<name>A0A1N6K6E9_9BACT</name>
<gene>
    <name evidence="4" type="ORF">SAMN04488055_5182</name>
</gene>
<accession>A0A1N6K6E9</accession>
<dbReference type="Pfam" id="PF04773">
    <property type="entry name" value="FecR"/>
    <property type="match status" value="1"/>
</dbReference>
<feature type="domain" description="FecR protein" evidence="2">
    <location>
        <begin position="186"/>
        <end position="281"/>
    </location>
</feature>
<evidence type="ECO:0000259" key="3">
    <source>
        <dbReference type="Pfam" id="PF16344"/>
    </source>
</evidence>
<proteinExistence type="predicted"/>
<dbReference type="InterPro" id="IPR006860">
    <property type="entry name" value="FecR"/>
</dbReference>
<keyword evidence="1" id="KW-1133">Transmembrane helix</keyword>
<dbReference type="Pfam" id="PF16344">
    <property type="entry name" value="FecR_C"/>
    <property type="match status" value="1"/>
</dbReference>
<feature type="transmembrane region" description="Helical" evidence="1">
    <location>
        <begin position="88"/>
        <end position="107"/>
    </location>
</feature>
<dbReference type="FunFam" id="2.60.120.1440:FF:000001">
    <property type="entry name" value="Putative anti-sigma factor"/>
    <property type="match status" value="1"/>
</dbReference>
<dbReference type="Proteomes" id="UP000185003">
    <property type="component" value="Unassembled WGS sequence"/>
</dbReference>
<dbReference type="STRING" id="536979.SAMN04488055_5182"/>
<keyword evidence="1" id="KW-0472">Membrane</keyword>
<evidence type="ECO:0008006" key="6">
    <source>
        <dbReference type="Google" id="ProtNLM"/>
    </source>
</evidence>
<dbReference type="EMBL" id="FSRA01000002">
    <property type="protein sequence ID" value="SIO52174.1"/>
    <property type="molecule type" value="Genomic_DNA"/>
</dbReference>
<dbReference type="Gene3D" id="3.55.50.30">
    <property type="match status" value="1"/>
</dbReference>
<evidence type="ECO:0000313" key="5">
    <source>
        <dbReference type="Proteomes" id="UP000185003"/>
    </source>
</evidence>
<evidence type="ECO:0000256" key="1">
    <source>
        <dbReference type="SAM" id="Phobius"/>
    </source>
</evidence>
<feature type="domain" description="Protein FecR C-terminal" evidence="3">
    <location>
        <begin position="323"/>
        <end position="389"/>
    </location>
</feature>
<keyword evidence="5" id="KW-1185">Reference proteome</keyword>
<dbReference type="AlphaFoldDB" id="A0A1N6K6E9"/>
<dbReference type="InterPro" id="IPR012373">
    <property type="entry name" value="Ferrdict_sens_TM"/>
</dbReference>
<dbReference type="PANTHER" id="PTHR30273:SF2">
    <property type="entry name" value="PROTEIN FECR"/>
    <property type="match status" value="1"/>
</dbReference>
<evidence type="ECO:0000313" key="4">
    <source>
        <dbReference type="EMBL" id="SIO52174.1"/>
    </source>
</evidence>